<dbReference type="Proteomes" id="UP000663193">
    <property type="component" value="Chromosome 5"/>
</dbReference>
<gene>
    <name evidence="2" type="ORF">JI435_407610</name>
</gene>
<dbReference type="EMBL" id="CP069027">
    <property type="protein sequence ID" value="QRC95611.1"/>
    <property type="molecule type" value="Genomic_DNA"/>
</dbReference>
<evidence type="ECO:0000313" key="3">
    <source>
        <dbReference type="Proteomes" id="UP000663193"/>
    </source>
</evidence>
<feature type="region of interest" description="Disordered" evidence="1">
    <location>
        <begin position="68"/>
        <end position="103"/>
    </location>
</feature>
<evidence type="ECO:0000256" key="1">
    <source>
        <dbReference type="SAM" id="MobiDB-lite"/>
    </source>
</evidence>
<reference evidence="3" key="1">
    <citation type="journal article" date="2021" name="BMC Genomics">
        <title>Chromosome-level genome assembly and manually-curated proteome of model necrotroph Parastagonospora nodorum Sn15 reveals a genome-wide trove of candidate effector homologs, and redundancy of virulence-related functions within an accessory chromosome.</title>
        <authorList>
            <person name="Bertazzoni S."/>
            <person name="Jones D.A.B."/>
            <person name="Phan H.T."/>
            <person name="Tan K.-C."/>
            <person name="Hane J.K."/>
        </authorList>
    </citation>
    <scope>NUCLEOTIDE SEQUENCE [LARGE SCALE GENOMIC DNA]</scope>
    <source>
        <strain evidence="3">SN15 / ATCC MYA-4574 / FGSC 10173)</strain>
    </source>
</reference>
<proteinExistence type="predicted"/>
<organism evidence="2 3">
    <name type="scientific">Phaeosphaeria nodorum (strain SN15 / ATCC MYA-4574 / FGSC 10173)</name>
    <name type="common">Glume blotch fungus</name>
    <name type="synonym">Parastagonospora nodorum</name>
    <dbReference type="NCBI Taxonomy" id="321614"/>
    <lineage>
        <taxon>Eukaryota</taxon>
        <taxon>Fungi</taxon>
        <taxon>Dikarya</taxon>
        <taxon>Ascomycota</taxon>
        <taxon>Pezizomycotina</taxon>
        <taxon>Dothideomycetes</taxon>
        <taxon>Pleosporomycetidae</taxon>
        <taxon>Pleosporales</taxon>
        <taxon>Pleosporineae</taxon>
        <taxon>Phaeosphaeriaceae</taxon>
        <taxon>Parastagonospora</taxon>
    </lineage>
</organism>
<keyword evidence="3" id="KW-1185">Reference proteome</keyword>
<sequence>MILRTLFSPMLANVHVHAAVFPSFLSSDSDQDRRPAKRTLPITCVIDFRICDGGAPVDMFLLPAPRRSLSSSRPLHSHPGSLIDRSSQASARKKPGGKKLSFF</sequence>
<dbReference type="AlphaFoldDB" id="A0A7U2I0S0"/>
<name>A0A7U2I0S0_PHANO</name>
<feature type="compositionally biased region" description="Low complexity" evidence="1">
    <location>
        <begin position="68"/>
        <end position="82"/>
    </location>
</feature>
<evidence type="ECO:0000313" key="2">
    <source>
        <dbReference type="EMBL" id="QRC95611.1"/>
    </source>
</evidence>
<dbReference type="VEuPathDB" id="FungiDB:JI435_407610"/>
<protein>
    <submittedName>
        <fullName evidence="2">Uncharacterized protein</fullName>
    </submittedName>
</protein>
<accession>A0A7U2I0S0</accession>